<proteinExistence type="predicted"/>
<sequence>MDENEDFEIEQTSMTDDVEAAHEDGVAKAPPLEAVLSPLLFEVVQLSEARTFTLARHEWRVGNYRLLEEPSGVCVCTKTGLIHLYEIYNVKTGATLEPIGSECIKMFGEDRMLEEAAQLRELVQLQKIAVDRVPLDLKGHFSKRVLAGLFLHGAFQPCYANGYDAERDYEFLLGQFNKRSKPALEEIRRVDAILRRGNNSVRAWLLRRAEEYGDSIEAPFLEKGGAA</sequence>
<accession>A0AAE4R2E7</accession>
<reference evidence="1" key="1">
    <citation type="submission" date="2023-10" db="EMBL/GenBank/DDBJ databases">
        <title>Development of a sustainable strategy for remediation of hydrocarbon-contaminated territories based on the waste exchange concept.</title>
        <authorList>
            <person name="Krivoruchko A."/>
        </authorList>
    </citation>
    <scope>NUCLEOTIDE SEQUENCE</scope>
    <source>
        <strain evidence="1">IEGM 1279</strain>
    </source>
</reference>
<evidence type="ECO:0000313" key="1">
    <source>
        <dbReference type="EMBL" id="MDV6312098.1"/>
    </source>
</evidence>
<dbReference type="AlphaFoldDB" id="A0AAE4R2E7"/>
<dbReference type="Proteomes" id="UP001185922">
    <property type="component" value="Unassembled WGS sequence"/>
</dbReference>
<gene>
    <name evidence="1" type="ORF">R3Q15_09405</name>
</gene>
<comment type="caution">
    <text evidence="1">The sequence shown here is derived from an EMBL/GenBank/DDBJ whole genome shotgun (WGS) entry which is preliminary data.</text>
</comment>
<dbReference type="EMBL" id="JAWLKH010000007">
    <property type="protein sequence ID" value="MDV6312098.1"/>
    <property type="molecule type" value="Genomic_DNA"/>
</dbReference>
<evidence type="ECO:0000313" key="2">
    <source>
        <dbReference type="Proteomes" id="UP001185922"/>
    </source>
</evidence>
<organism evidence="1 2">
    <name type="scientific">Gordonia amicalis</name>
    <dbReference type="NCBI Taxonomy" id="89053"/>
    <lineage>
        <taxon>Bacteria</taxon>
        <taxon>Bacillati</taxon>
        <taxon>Actinomycetota</taxon>
        <taxon>Actinomycetes</taxon>
        <taxon>Mycobacteriales</taxon>
        <taxon>Gordoniaceae</taxon>
        <taxon>Gordonia</taxon>
    </lineage>
</organism>
<protein>
    <submittedName>
        <fullName evidence="1">Uncharacterized protein</fullName>
    </submittedName>
</protein>
<name>A0AAE4R2E7_9ACTN</name>